<keyword evidence="7" id="KW-0460">Magnesium</keyword>
<evidence type="ECO:0000256" key="4">
    <source>
        <dbReference type="ARBA" id="ARBA00015100"/>
    </source>
</evidence>
<evidence type="ECO:0000256" key="12">
    <source>
        <dbReference type="RuleBase" id="RU004466"/>
    </source>
</evidence>
<dbReference type="STRING" id="137733.SAMN05421767_10116"/>
<dbReference type="GO" id="GO:0005737">
    <property type="term" value="C:cytoplasm"/>
    <property type="evidence" value="ECO:0007669"/>
    <property type="project" value="UniProtKB-ARBA"/>
</dbReference>
<dbReference type="EMBL" id="FOGF01000001">
    <property type="protein sequence ID" value="SEQ52351.1"/>
    <property type="molecule type" value="Genomic_DNA"/>
</dbReference>
<dbReference type="PANTHER" id="PTHR43281:SF1">
    <property type="entry name" value="FARNESYL DIPHOSPHATE SYNTHASE"/>
    <property type="match status" value="1"/>
</dbReference>
<evidence type="ECO:0000256" key="7">
    <source>
        <dbReference type="ARBA" id="ARBA00022842"/>
    </source>
</evidence>
<dbReference type="CDD" id="cd00685">
    <property type="entry name" value="Trans_IPPS_HT"/>
    <property type="match status" value="1"/>
</dbReference>
<evidence type="ECO:0000256" key="1">
    <source>
        <dbReference type="ARBA" id="ARBA00001946"/>
    </source>
</evidence>
<comment type="similarity">
    <text evidence="2 12">Belongs to the FPP/GGPP synthase family.</text>
</comment>
<dbReference type="GO" id="GO:0046872">
    <property type="term" value="F:metal ion binding"/>
    <property type="evidence" value="ECO:0007669"/>
    <property type="project" value="UniProtKB-KW"/>
</dbReference>
<sequence length="297" mass="32625">MKNNQFMKKWLEEIEQYLVSMIDGLPSHQEKLQSAMKHVVVGGGKRIRPMLVLASAQVCGAKPKDVLPAACALEMIHTYSLIHDDLPGMDDDSMRRGKPTIHVLYDEATAILSGDAFLTIAFEAICQTKEVEAKNLVQMVQALSKASGARGMIAGQMLDIASEEQSLTLEELKQIHQEKTGKLIQVAMQIGCLAGNPSNSTKEALEDFATHYGLAFQIQNDLQDVLWDSQKTGKETGKDQALEKNTYPSLMGIAGAKLALEEEVMACQKSIEQLPLTSDEQLEAAQFLADSLQYLTI</sequence>
<evidence type="ECO:0000256" key="5">
    <source>
        <dbReference type="ARBA" id="ARBA00022679"/>
    </source>
</evidence>
<dbReference type="InterPro" id="IPR033749">
    <property type="entry name" value="Polyprenyl_synt_CS"/>
</dbReference>
<dbReference type="OrthoDB" id="9805316at2"/>
<dbReference type="InterPro" id="IPR053378">
    <property type="entry name" value="Prenyl_diphosphate_synthase"/>
</dbReference>
<reference evidence="13 14" key="1">
    <citation type="submission" date="2016-10" db="EMBL/GenBank/DDBJ databases">
        <authorList>
            <person name="de Groot N.N."/>
        </authorList>
    </citation>
    <scope>NUCLEOTIDE SEQUENCE [LARGE SCALE GENOMIC DNA]</scope>
    <source>
        <strain evidence="13 14">DSM 15827</strain>
    </source>
</reference>
<dbReference type="SUPFAM" id="SSF48576">
    <property type="entry name" value="Terpenoid synthases"/>
    <property type="match status" value="1"/>
</dbReference>
<evidence type="ECO:0000256" key="11">
    <source>
        <dbReference type="ARBA" id="ARBA00049399"/>
    </source>
</evidence>
<name>A0A1H9GQJ4_9LACT</name>
<proteinExistence type="inferred from homology"/>
<evidence type="ECO:0000256" key="8">
    <source>
        <dbReference type="ARBA" id="ARBA00023229"/>
    </source>
</evidence>
<evidence type="ECO:0000256" key="2">
    <source>
        <dbReference type="ARBA" id="ARBA00006706"/>
    </source>
</evidence>
<evidence type="ECO:0000256" key="10">
    <source>
        <dbReference type="ARBA" id="ARBA00032873"/>
    </source>
</evidence>
<accession>A0A1H9GQJ4</accession>
<dbReference type="Gene3D" id="1.10.600.10">
    <property type="entry name" value="Farnesyl Diphosphate Synthase"/>
    <property type="match status" value="1"/>
</dbReference>
<keyword evidence="5 12" id="KW-0808">Transferase</keyword>
<keyword evidence="6" id="KW-0479">Metal-binding</keyword>
<dbReference type="Proteomes" id="UP000198556">
    <property type="component" value="Unassembled WGS sequence"/>
</dbReference>
<evidence type="ECO:0000313" key="14">
    <source>
        <dbReference type="Proteomes" id="UP000198556"/>
    </source>
</evidence>
<protein>
    <recommendedName>
        <fullName evidence="4">Farnesyl diphosphate synthase</fullName>
        <ecNumber evidence="3">2.5.1.10</ecNumber>
    </recommendedName>
    <alternativeName>
        <fullName evidence="10">(2E,6E)-farnesyl diphosphate synthase</fullName>
    </alternativeName>
    <alternativeName>
        <fullName evidence="9">Geranyltranstransferase</fullName>
    </alternativeName>
</protein>
<dbReference type="GO" id="GO:0004337">
    <property type="term" value="F:(2E,6E)-farnesyl diphosphate synthase activity"/>
    <property type="evidence" value="ECO:0007669"/>
    <property type="project" value="UniProtKB-EC"/>
</dbReference>
<keyword evidence="14" id="KW-1185">Reference proteome</keyword>
<dbReference type="EC" id="2.5.1.10" evidence="3"/>
<dbReference type="InterPro" id="IPR000092">
    <property type="entry name" value="Polyprenyl_synt"/>
</dbReference>
<evidence type="ECO:0000256" key="3">
    <source>
        <dbReference type="ARBA" id="ARBA00012439"/>
    </source>
</evidence>
<comment type="catalytic activity">
    <reaction evidence="11">
        <text>isopentenyl diphosphate + (2E)-geranyl diphosphate = (2E,6E)-farnesyl diphosphate + diphosphate</text>
        <dbReference type="Rhea" id="RHEA:19361"/>
        <dbReference type="ChEBI" id="CHEBI:33019"/>
        <dbReference type="ChEBI" id="CHEBI:58057"/>
        <dbReference type="ChEBI" id="CHEBI:128769"/>
        <dbReference type="ChEBI" id="CHEBI:175763"/>
        <dbReference type="EC" id="2.5.1.10"/>
    </reaction>
</comment>
<evidence type="ECO:0000256" key="6">
    <source>
        <dbReference type="ARBA" id="ARBA00022723"/>
    </source>
</evidence>
<evidence type="ECO:0000256" key="9">
    <source>
        <dbReference type="ARBA" id="ARBA00032380"/>
    </source>
</evidence>
<dbReference type="AlphaFoldDB" id="A0A1H9GQJ4"/>
<dbReference type="FunFam" id="1.10.600.10:FF:000001">
    <property type="entry name" value="Geranylgeranyl diphosphate synthase"/>
    <property type="match status" value="1"/>
</dbReference>
<dbReference type="InterPro" id="IPR008949">
    <property type="entry name" value="Isoprenoid_synthase_dom_sf"/>
</dbReference>
<gene>
    <name evidence="13" type="ORF">SAMN05421767_10116</name>
</gene>
<evidence type="ECO:0000313" key="13">
    <source>
        <dbReference type="EMBL" id="SEQ52351.1"/>
    </source>
</evidence>
<dbReference type="GO" id="GO:0016114">
    <property type="term" value="P:terpenoid biosynthetic process"/>
    <property type="evidence" value="ECO:0007669"/>
    <property type="project" value="UniProtKB-ARBA"/>
</dbReference>
<dbReference type="Pfam" id="PF00348">
    <property type="entry name" value="polyprenyl_synt"/>
    <property type="match status" value="1"/>
</dbReference>
<dbReference type="SFLD" id="SFLDS00005">
    <property type="entry name" value="Isoprenoid_Synthase_Type_I"/>
    <property type="match status" value="1"/>
</dbReference>
<dbReference type="SFLD" id="SFLDG01017">
    <property type="entry name" value="Polyprenyl_Transferase_Like"/>
    <property type="match status" value="1"/>
</dbReference>
<keyword evidence="8" id="KW-0414">Isoprene biosynthesis</keyword>
<dbReference type="PANTHER" id="PTHR43281">
    <property type="entry name" value="FARNESYL DIPHOSPHATE SYNTHASE"/>
    <property type="match status" value="1"/>
</dbReference>
<dbReference type="RefSeq" id="WP_089745387.1">
    <property type="nucleotide sequence ID" value="NZ_FOGF01000001.1"/>
</dbReference>
<dbReference type="PROSITE" id="PS00723">
    <property type="entry name" value="POLYPRENYL_SYNTHASE_1"/>
    <property type="match status" value="1"/>
</dbReference>
<comment type="cofactor">
    <cofactor evidence="1">
        <name>Mg(2+)</name>
        <dbReference type="ChEBI" id="CHEBI:18420"/>
    </cofactor>
</comment>
<organism evidence="13 14">
    <name type="scientific">Granulicatella balaenopterae</name>
    <dbReference type="NCBI Taxonomy" id="137733"/>
    <lineage>
        <taxon>Bacteria</taxon>
        <taxon>Bacillati</taxon>
        <taxon>Bacillota</taxon>
        <taxon>Bacilli</taxon>
        <taxon>Lactobacillales</taxon>
        <taxon>Carnobacteriaceae</taxon>
        <taxon>Granulicatella</taxon>
    </lineage>
</organism>
<dbReference type="NCBIfam" id="NF045485">
    <property type="entry name" value="FPPsyn"/>
    <property type="match status" value="1"/>
</dbReference>